<comment type="similarity">
    <text evidence="2 8">Belongs to the glycosyltransferase 92 family.</text>
</comment>
<gene>
    <name evidence="9" type="ORF">FSB_LOCUS38194</name>
</gene>
<evidence type="ECO:0000256" key="1">
    <source>
        <dbReference type="ARBA" id="ARBA00004167"/>
    </source>
</evidence>
<evidence type="ECO:0000256" key="8">
    <source>
        <dbReference type="RuleBase" id="RU366017"/>
    </source>
</evidence>
<accession>A0A2N9HDR9</accession>
<comment type="subcellular location">
    <subcellularLocation>
        <location evidence="1">Membrane</location>
        <topology evidence="1">Single-pass membrane protein</topology>
    </subcellularLocation>
</comment>
<dbReference type="CDD" id="cd00761">
    <property type="entry name" value="Glyco_tranf_GTA_type"/>
    <property type="match status" value="1"/>
</dbReference>
<dbReference type="AlphaFoldDB" id="A0A2N9HDR9"/>
<keyword evidence="3 8" id="KW-0328">Glycosyltransferase</keyword>
<dbReference type="PANTHER" id="PTHR21461">
    <property type="entry name" value="GLYCOSYLTRANSFERASE FAMILY 92 PROTEIN"/>
    <property type="match status" value="1"/>
</dbReference>
<evidence type="ECO:0000256" key="2">
    <source>
        <dbReference type="ARBA" id="ARBA00007647"/>
    </source>
</evidence>
<protein>
    <recommendedName>
        <fullName evidence="8">Glycosyltransferase family 92 protein</fullName>
        <ecNumber evidence="8">2.4.1.-</ecNumber>
    </recommendedName>
</protein>
<dbReference type="InterPro" id="IPR029044">
    <property type="entry name" value="Nucleotide-diphossugar_trans"/>
</dbReference>
<evidence type="ECO:0000256" key="4">
    <source>
        <dbReference type="ARBA" id="ARBA00022679"/>
    </source>
</evidence>
<organism evidence="9">
    <name type="scientific">Fagus sylvatica</name>
    <name type="common">Beechnut</name>
    <dbReference type="NCBI Taxonomy" id="28930"/>
    <lineage>
        <taxon>Eukaryota</taxon>
        <taxon>Viridiplantae</taxon>
        <taxon>Streptophyta</taxon>
        <taxon>Embryophyta</taxon>
        <taxon>Tracheophyta</taxon>
        <taxon>Spermatophyta</taxon>
        <taxon>Magnoliopsida</taxon>
        <taxon>eudicotyledons</taxon>
        <taxon>Gunneridae</taxon>
        <taxon>Pentapetalae</taxon>
        <taxon>rosids</taxon>
        <taxon>fabids</taxon>
        <taxon>Fagales</taxon>
        <taxon>Fagaceae</taxon>
        <taxon>Fagus</taxon>
    </lineage>
</organism>
<proteinExistence type="inferred from homology"/>
<keyword evidence="7" id="KW-0472">Membrane</keyword>
<keyword evidence="4 8" id="KW-0808">Transferase</keyword>
<dbReference type="EC" id="2.4.1.-" evidence="8"/>
<keyword evidence="6" id="KW-1133">Transmembrane helix</keyword>
<dbReference type="SUPFAM" id="SSF53448">
    <property type="entry name" value="Nucleotide-diphospho-sugar transferases"/>
    <property type="match status" value="1"/>
</dbReference>
<keyword evidence="5" id="KW-0812">Transmembrane</keyword>
<evidence type="ECO:0000256" key="6">
    <source>
        <dbReference type="ARBA" id="ARBA00022989"/>
    </source>
</evidence>
<dbReference type="Pfam" id="PF01697">
    <property type="entry name" value="Glyco_transf_92"/>
    <property type="match status" value="1"/>
</dbReference>
<dbReference type="GO" id="GO:0016020">
    <property type="term" value="C:membrane"/>
    <property type="evidence" value="ECO:0007669"/>
    <property type="project" value="UniProtKB-SubCell"/>
</dbReference>
<dbReference type="PANTHER" id="PTHR21461:SF69">
    <property type="entry name" value="GLYCOSYLTRANSFERASE FAMILY 92 PROTEIN"/>
    <property type="match status" value="1"/>
</dbReference>
<dbReference type="EMBL" id="OIVN01003323">
    <property type="protein sequence ID" value="SPD10312.1"/>
    <property type="molecule type" value="Genomic_DNA"/>
</dbReference>
<dbReference type="GO" id="GO:0016757">
    <property type="term" value="F:glycosyltransferase activity"/>
    <property type="evidence" value="ECO:0007669"/>
    <property type="project" value="UniProtKB-UniRule"/>
</dbReference>
<evidence type="ECO:0000256" key="7">
    <source>
        <dbReference type="ARBA" id="ARBA00023136"/>
    </source>
</evidence>
<evidence type="ECO:0000313" key="9">
    <source>
        <dbReference type="EMBL" id="SPD10312.1"/>
    </source>
</evidence>
<evidence type="ECO:0000256" key="5">
    <source>
        <dbReference type="ARBA" id="ARBA00022692"/>
    </source>
</evidence>
<sequence>MRRRVRATFIFALLALFLFAFFSLHLSRYQILKKDIQNLTPRPLHTINYAILDNPPPPHVPELSHLRTRHVSSIGDSIATISVLLPAWEVLVIASPDFAQLDYSCLFQNKHTSPATFSGVLPFTNRTTFKCLLPNSVRRLRPFFQPVLIRSSEVDQSPVKTAELIRWNFMAYESFSTEHDVVLFVKGVNNRQGTKRSPSEFRCVFGDGSVKTSVTSSIQEVFRCPHPELRVDEERIKISLEIVAKNVVVPTLAYYTPPRPTKEAHKSLLCACTMVYNVAKFLREWVMYHSKIGVQNFILYDNGSDDDLPKVVNELNEEGYNVTTIFWIWPKTQEAGFSHSAIYANHSCTWIMYLDVDEFLFSPTSSNNILSSHLLKTSQHRWNIGQVMIRCNEFGPSNQTSHPVEGVTQGYTCRRKIEQRHKSIVLLNAVDLSLMNVIHHFELKDNFRSKQIGTEKLVVNHYKYQAWSEFRTKFRRRVSAYVVDWMQAVNPMSKDRTPGLGFDPIEPKGWANKFCEVRDDGLKLLTQKWFGSKSNVSHQHTMAWAAKDI</sequence>
<dbReference type="GO" id="GO:0005737">
    <property type="term" value="C:cytoplasm"/>
    <property type="evidence" value="ECO:0007669"/>
    <property type="project" value="TreeGrafter"/>
</dbReference>
<dbReference type="InterPro" id="IPR008166">
    <property type="entry name" value="Glyco_transf_92"/>
</dbReference>
<name>A0A2N9HDR9_FAGSY</name>
<evidence type="ECO:0000256" key="3">
    <source>
        <dbReference type="ARBA" id="ARBA00022676"/>
    </source>
</evidence>
<reference evidence="9" key="1">
    <citation type="submission" date="2018-02" db="EMBL/GenBank/DDBJ databases">
        <authorList>
            <person name="Cohen D.B."/>
            <person name="Kent A.D."/>
        </authorList>
    </citation>
    <scope>NUCLEOTIDE SEQUENCE</scope>
</reference>